<dbReference type="GO" id="GO:0048367">
    <property type="term" value="P:shoot system development"/>
    <property type="evidence" value="ECO:0007669"/>
    <property type="project" value="InterPro"/>
</dbReference>
<reference evidence="1" key="3">
    <citation type="submission" date="2015-04" db="UniProtKB">
        <authorList>
            <consortium name="EnsemblPlants"/>
        </authorList>
    </citation>
    <scope>IDENTIFICATION</scope>
</reference>
<dbReference type="EnsemblPlants" id="LPERR10G11790.1">
    <property type="protein sequence ID" value="LPERR10G11790.1"/>
    <property type="gene ID" value="LPERR10G11790"/>
</dbReference>
<accession>A0A0D9XLF3</accession>
<dbReference type="PANTHER" id="PTHR33070">
    <property type="entry name" value="OS06G0725500 PROTEIN"/>
    <property type="match status" value="1"/>
</dbReference>
<dbReference type="Proteomes" id="UP000032180">
    <property type="component" value="Chromosome 10"/>
</dbReference>
<protein>
    <submittedName>
        <fullName evidence="1">Uncharacterized protein</fullName>
    </submittedName>
</protein>
<dbReference type="Gramene" id="LPERR10G11790.1">
    <property type="protein sequence ID" value="LPERR10G11790.1"/>
    <property type="gene ID" value="LPERR10G11790"/>
</dbReference>
<organism evidence="1 2">
    <name type="scientific">Leersia perrieri</name>
    <dbReference type="NCBI Taxonomy" id="77586"/>
    <lineage>
        <taxon>Eukaryota</taxon>
        <taxon>Viridiplantae</taxon>
        <taxon>Streptophyta</taxon>
        <taxon>Embryophyta</taxon>
        <taxon>Tracheophyta</taxon>
        <taxon>Spermatophyta</taxon>
        <taxon>Magnoliopsida</taxon>
        <taxon>Liliopsida</taxon>
        <taxon>Poales</taxon>
        <taxon>Poaceae</taxon>
        <taxon>BOP clade</taxon>
        <taxon>Oryzoideae</taxon>
        <taxon>Oryzeae</taxon>
        <taxon>Oryzinae</taxon>
        <taxon>Leersia</taxon>
    </lineage>
</organism>
<dbReference type="InterPro" id="IPR004320">
    <property type="entry name" value="BPS1_pln"/>
</dbReference>
<dbReference type="AlphaFoldDB" id="A0A0D9XLF3"/>
<reference evidence="1 2" key="1">
    <citation type="submission" date="2012-08" db="EMBL/GenBank/DDBJ databases">
        <title>Oryza genome evolution.</title>
        <authorList>
            <person name="Wing R.A."/>
        </authorList>
    </citation>
    <scope>NUCLEOTIDE SEQUENCE</scope>
</reference>
<dbReference type="Pfam" id="PF03087">
    <property type="entry name" value="BPS1"/>
    <property type="match status" value="1"/>
</dbReference>
<reference evidence="2" key="2">
    <citation type="submission" date="2013-12" db="EMBL/GenBank/DDBJ databases">
        <authorList>
            <person name="Yu Y."/>
            <person name="Lee S."/>
            <person name="de Baynast K."/>
            <person name="Wissotski M."/>
            <person name="Liu L."/>
            <person name="Talag J."/>
            <person name="Goicoechea J."/>
            <person name="Angelova A."/>
            <person name="Jetty R."/>
            <person name="Kudrna D."/>
            <person name="Golser W."/>
            <person name="Rivera L."/>
            <person name="Zhang J."/>
            <person name="Wing R."/>
        </authorList>
    </citation>
    <scope>NUCLEOTIDE SEQUENCE</scope>
</reference>
<evidence type="ECO:0000313" key="1">
    <source>
        <dbReference type="EnsemblPlants" id="LPERR10G11790.1"/>
    </source>
</evidence>
<dbReference type="PANTHER" id="PTHR33070:SF89">
    <property type="entry name" value="EXPRESSED PROTEIN"/>
    <property type="match status" value="1"/>
</dbReference>
<evidence type="ECO:0000313" key="2">
    <source>
        <dbReference type="Proteomes" id="UP000032180"/>
    </source>
</evidence>
<sequence length="66" mass="7352">MSRDVSASASSNKWLTRLGVAKAAAPALERLEELEECIGEMESGSERVFRRLLQTRVTLLNIHNPL</sequence>
<dbReference type="HOGENOM" id="CLU_183299_1_0_1"/>
<name>A0A0D9XLF3_9ORYZ</name>
<dbReference type="GO" id="GO:0048364">
    <property type="term" value="P:root development"/>
    <property type="evidence" value="ECO:0007669"/>
    <property type="project" value="InterPro"/>
</dbReference>
<proteinExistence type="predicted"/>
<keyword evidence="2" id="KW-1185">Reference proteome</keyword>